<dbReference type="RefSeq" id="WP_135478644.1">
    <property type="nucleotide sequence ID" value="NZ_SIJK02000022.1"/>
</dbReference>
<dbReference type="Proteomes" id="UP001193081">
    <property type="component" value="Unassembled WGS sequence"/>
</dbReference>
<dbReference type="Pfam" id="PF01936">
    <property type="entry name" value="NYN"/>
    <property type="match status" value="1"/>
</dbReference>
<feature type="compositionally biased region" description="Basic residues" evidence="1">
    <location>
        <begin position="359"/>
        <end position="368"/>
    </location>
</feature>
<dbReference type="CDD" id="cd11297">
    <property type="entry name" value="PIN_LabA-like_N_1"/>
    <property type="match status" value="1"/>
</dbReference>
<feature type="compositionally biased region" description="Basic and acidic residues" evidence="1">
    <location>
        <begin position="533"/>
        <end position="577"/>
    </location>
</feature>
<name>A0ABS4DB46_9CHLR</name>
<dbReference type="PANTHER" id="PTHR35811">
    <property type="entry name" value="SLR1870 PROTEIN"/>
    <property type="match status" value="1"/>
</dbReference>
<feature type="compositionally biased region" description="Low complexity" evidence="1">
    <location>
        <begin position="578"/>
        <end position="593"/>
    </location>
</feature>
<evidence type="ECO:0000256" key="1">
    <source>
        <dbReference type="SAM" id="MobiDB-lite"/>
    </source>
</evidence>
<dbReference type="Gene3D" id="3.40.50.1010">
    <property type="entry name" value="5'-nuclease"/>
    <property type="match status" value="1"/>
</dbReference>
<evidence type="ECO:0000313" key="3">
    <source>
        <dbReference type="EMBL" id="MBP1466665.1"/>
    </source>
</evidence>
<protein>
    <submittedName>
        <fullName evidence="3">NYN domain-containing protein</fullName>
    </submittedName>
</protein>
<reference evidence="3 4" key="1">
    <citation type="submission" date="2021-03" db="EMBL/GenBank/DDBJ databases">
        <authorList>
            <person name="Grouzdev D.S."/>
        </authorList>
    </citation>
    <scope>NUCLEOTIDE SEQUENCE [LARGE SCALE GENOMIC DNA]</scope>
    <source>
        <strain evidence="3 4">M50-1</strain>
    </source>
</reference>
<dbReference type="EMBL" id="SIJK02000022">
    <property type="protein sequence ID" value="MBP1466665.1"/>
    <property type="molecule type" value="Genomic_DNA"/>
</dbReference>
<feature type="region of interest" description="Disordered" evidence="1">
    <location>
        <begin position="507"/>
        <end position="604"/>
    </location>
</feature>
<accession>A0ABS4DB46</accession>
<organism evidence="3 4">
    <name type="scientific">Candidatus Chloroploca mongolica</name>
    <dbReference type="NCBI Taxonomy" id="2528176"/>
    <lineage>
        <taxon>Bacteria</taxon>
        <taxon>Bacillati</taxon>
        <taxon>Chloroflexota</taxon>
        <taxon>Chloroflexia</taxon>
        <taxon>Chloroflexales</taxon>
        <taxon>Chloroflexineae</taxon>
        <taxon>Oscillochloridaceae</taxon>
        <taxon>Candidatus Chloroploca</taxon>
    </lineage>
</organism>
<feature type="domain" description="NYN" evidence="2">
    <location>
        <begin position="9"/>
        <end position="161"/>
    </location>
</feature>
<comment type="caution">
    <text evidence="3">The sequence shown here is derived from an EMBL/GenBank/DDBJ whole genome shotgun (WGS) entry which is preliminary data.</text>
</comment>
<sequence length="691" mass="76002">MYEQRRPDVAVFIDFENVYVSVRDKLNANPNFEAIMDRCSDLGRVVISRAYADWYRYPRVTSALYANAIEPIYVATYYYDKDMGRTGRAIKNSVDMNLCIDAMKTLFVNTNISKFVLVTGDRDFIPLVNSIRQQGKEVYIIGIGGAASTHLAQSADEFVFYEQLVGRQTGGSVMATAIANRATEINRGLDAATFEPAPRERSREPVVPEPVAVATPVPPSPVPVVAEVDIYAVLVEAIHLVRKRGYVSTLGSIKLVMKELMGGDFKESRYRDLNNRPFAKFKDFVVDAEKRGKVQIFTSGTVNEVFLPGEDPYKLSQFAAALTDELPLEPVIDPSVSLNGRSEPLLIEPPAPEPPASSSRRRRRRSRRPQNAAHPSTEGVNPLLAAESALNFDDPDDATSVGDDELLALDHLEESAEVVAFFEEHAPDELMAADLRELHSAEPLLAAESPDLLALDSDGSDDAAWEAAASALAAQLLAPAEVDWEAMASEPEVPHEEAWEAVAHAVAAEDQARQSTDLEEVHPSEAAPVSELTEGHAEDAHDAEAVAETHPEAVAETHPEAVAETHPEAVAETHAEAAPEGGEPASTEVVQTVDETEEAPAGEQEVVEPILFTDEEWDVFRHMMASFAKPTSFQQIFDTLRGWRKEHNLARTNEQLRTMVKQAINNGILERSGRGKRIYYVLKEETPLDAE</sequence>
<feature type="region of interest" description="Disordered" evidence="1">
    <location>
        <begin position="339"/>
        <end position="381"/>
    </location>
</feature>
<evidence type="ECO:0000313" key="4">
    <source>
        <dbReference type="Proteomes" id="UP001193081"/>
    </source>
</evidence>
<keyword evidence="4" id="KW-1185">Reference proteome</keyword>
<evidence type="ECO:0000259" key="2">
    <source>
        <dbReference type="Pfam" id="PF01936"/>
    </source>
</evidence>
<gene>
    <name evidence="3" type="ORF">EYB53_013195</name>
</gene>
<proteinExistence type="predicted"/>
<dbReference type="PANTHER" id="PTHR35811:SF1">
    <property type="entry name" value="HTH OST-TYPE DOMAIN-CONTAINING PROTEIN"/>
    <property type="match status" value="1"/>
</dbReference>
<dbReference type="InterPro" id="IPR021139">
    <property type="entry name" value="NYN"/>
</dbReference>